<reference evidence="1 2" key="1">
    <citation type="submission" date="2023-01" db="EMBL/GenBank/DDBJ databases">
        <title>Description of Helicobacter ibis sp. nov. isolated from faecal droppings of black-faced ibis (Theristicus melanopis).</title>
        <authorList>
            <person name="Lopez-Cantillo M."/>
            <person name="Vidal-Veuthey B."/>
            <person name="Mella A."/>
            <person name="De La Haba R."/>
            <person name="Collado L."/>
        </authorList>
    </citation>
    <scope>NUCLEOTIDE SEQUENCE [LARGE SCALE GENOMIC DNA]</scope>
    <source>
        <strain evidence="1 2">A82</strain>
    </source>
</reference>
<comment type="caution">
    <text evidence="1">The sequence shown here is derived from an EMBL/GenBank/DDBJ whole genome shotgun (WGS) entry which is preliminary data.</text>
</comment>
<keyword evidence="2" id="KW-1185">Reference proteome</keyword>
<dbReference type="RefSeq" id="WP_271020294.1">
    <property type="nucleotide sequence ID" value="NZ_JAQHXR010000001.1"/>
</dbReference>
<dbReference type="EMBL" id="JAQHXR010000001">
    <property type="protein sequence ID" value="MDA3968061.1"/>
    <property type="molecule type" value="Genomic_DNA"/>
</dbReference>
<accession>A0ABT4VBH2</accession>
<dbReference type="Proteomes" id="UP001210261">
    <property type="component" value="Unassembled WGS sequence"/>
</dbReference>
<evidence type="ECO:0000313" key="2">
    <source>
        <dbReference type="Proteomes" id="UP001210261"/>
    </source>
</evidence>
<sequence>MLEKNKIDIYLRDLKDCQSSHATTSCDFCQLANNCQKKKDFESLVVQNLNEQSSVIVECQKSNGVSSCFVCKMVLECNTRNNYVNSVYLSMNRGNGGSFEF</sequence>
<evidence type="ECO:0000313" key="1">
    <source>
        <dbReference type="EMBL" id="MDA3968061.1"/>
    </source>
</evidence>
<protein>
    <submittedName>
        <fullName evidence="1">Uncharacterized protein</fullName>
    </submittedName>
</protein>
<organism evidence="1 2">
    <name type="scientific">Helicobacter ibis</name>
    <dbReference type="NCBI Taxonomy" id="2962633"/>
    <lineage>
        <taxon>Bacteria</taxon>
        <taxon>Pseudomonadati</taxon>
        <taxon>Campylobacterota</taxon>
        <taxon>Epsilonproteobacteria</taxon>
        <taxon>Campylobacterales</taxon>
        <taxon>Helicobacteraceae</taxon>
        <taxon>Helicobacter</taxon>
    </lineage>
</organism>
<gene>
    <name evidence="1" type="ORF">PF021_00015</name>
</gene>
<proteinExistence type="predicted"/>
<name>A0ABT4VBH2_9HELI</name>